<keyword evidence="2" id="KW-1185">Reference proteome</keyword>
<dbReference type="RefSeq" id="WP_124963968.1">
    <property type="nucleotide sequence ID" value="NZ_RRAZ01000006.1"/>
</dbReference>
<name>A0A3P3DQZ6_9RHOB</name>
<dbReference type="NCBIfam" id="TIGR04255">
    <property type="entry name" value="sporadTIGR04255"/>
    <property type="match status" value="1"/>
</dbReference>
<accession>A0A3P3DQZ6</accession>
<dbReference type="AlphaFoldDB" id="A0A3P3DQZ6"/>
<dbReference type="Proteomes" id="UP000282125">
    <property type="component" value="Unassembled WGS sequence"/>
</dbReference>
<evidence type="ECO:0000313" key="2">
    <source>
        <dbReference type="Proteomes" id="UP000282125"/>
    </source>
</evidence>
<reference evidence="1 2" key="1">
    <citation type="submission" date="2018-11" db="EMBL/GenBank/DDBJ databases">
        <title>Gemmobacter sp. nov., YIM 102744-1 draft genome.</title>
        <authorList>
            <person name="Li G."/>
            <person name="Jiang Y."/>
        </authorList>
    </citation>
    <scope>NUCLEOTIDE SEQUENCE [LARGE SCALE GENOMIC DNA]</scope>
    <source>
        <strain evidence="1 2">YIM 102744-1</strain>
    </source>
</reference>
<dbReference type="EMBL" id="RRAZ01000006">
    <property type="protein sequence ID" value="RRH76581.1"/>
    <property type="molecule type" value="Genomic_DNA"/>
</dbReference>
<dbReference type="OrthoDB" id="7107919at2"/>
<organism evidence="1 2">
    <name type="scientific">Falsigemmobacter faecalis</name>
    <dbReference type="NCBI Taxonomy" id="2488730"/>
    <lineage>
        <taxon>Bacteria</taxon>
        <taxon>Pseudomonadati</taxon>
        <taxon>Pseudomonadota</taxon>
        <taxon>Alphaproteobacteria</taxon>
        <taxon>Rhodobacterales</taxon>
        <taxon>Paracoccaceae</taxon>
        <taxon>Falsigemmobacter</taxon>
    </lineage>
</organism>
<proteinExistence type="predicted"/>
<dbReference type="InterPro" id="IPR026349">
    <property type="entry name" value="CHP04255"/>
</dbReference>
<sequence length="270" mass="30177">MTVSKSDPLSGPIPDRVHLPSSPLVRVLAQVKFTRIAKISDERYISDFQEAIRADLPHFEADTVHNLDIQINGAEITPRQATTVVWRFFDPSRIHRLTLAPDALTLETTAYTTRQDFLGQFSAYLSCLADTIRPSLIDRLGVRYVDRISDPKDLSNLAALLRPELAGVLQPQLLNKVEVSMTEISAVTSEGKLVARYGLLPGNTSHDPEMLPPSSERSWVLDIDSSTLRLSGMPFDTAQLYAELDSLAGRAYSFFRWGVTEEFLNRFKGN</sequence>
<gene>
    <name evidence="1" type="ORF">EG244_05260</name>
</gene>
<protein>
    <submittedName>
        <fullName evidence="1">TIGR04255 family protein</fullName>
    </submittedName>
</protein>
<evidence type="ECO:0000313" key="1">
    <source>
        <dbReference type="EMBL" id="RRH76581.1"/>
    </source>
</evidence>
<comment type="caution">
    <text evidence="1">The sequence shown here is derived from an EMBL/GenBank/DDBJ whole genome shotgun (WGS) entry which is preliminary data.</text>
</comment>